<feature type="signal peptide" evidence="11">
    <location>
        <begin position="1"/>
        <end position="22"/>
    </location>
</feature>
<dbReference type="Pfam" id="PF01103">
    <property type="entry name" value="Omp85"/>
    <property type="match status" value="1"/>
</dbReference>
<evidence type="ECO:0000256" key="10">
    <source>
        <dbReference type="ARBA" id="ARBA00093548"/>
    </source>
</evidence>
<dbReference type="Pfam" id="PF07244">
    <property type="entry name" value="POTRA"/>
    <property type="match status" value="1"/>
</dbReference>
<evidence type="ECO:0000256" key="6">
    <source>
        <dbReference type="ARBA" id="ARBA00022729"/>
    </source>
</evidence>
<evidence type="ECO:0000256" key="7">
    <source>
        <dbReference type="ARBA" id="ARBA00023136"/>
    </source>
</evidence>
<dbReference type="Pfam" id="PF17243">
    <property type="entry name" value="POTRA_TamA_1"/>
    <property type="match status" value="1"/>
</dbReference>
<keyword evidence="8" id="KW-0998">Cell outer membrane</keyword>
<dbReference type="RefSeq" id="WP_182669584.1">
    <property type="nucleotide sequence ID" value="NZ_JACHTE010000006.1"/>
</dbReference>
<evidence type="ECO:0000259" key="12">
    <source>
        <dbReference type="Pfam" id="PF01103"/>
    </source>
</evidence>
<keyword evidence="7" id="KW-0472">Membrane</keyword>
<feature type="domain" description="Bacterial surface antigen (D15)" evidence="12">
    <location>
        <begin position="408"/>
        <end position="593"/>
    </location>
</feature>
<dbReference type="InterPro" id="IPR010827">
    <property type="entry name" value="BamA/TamA_POTRA"/>
</dbReference>
<dbReference type="AlphaFoldDB" id="A0A7W3YF39"/>
<dbReference type="InterPro" id="IPR000184">
    <property type="entry name" value="Bac_surfAg_D15"/>
</dbReference>
<keyword evidence="4" id="KW-1134">Transmembrane beta strand</keyword>
<dbReference type="GO" id="GO:0097347">
    <property type="term" value="C:TAM protein secretion complex"/>
    <property type="evidence" value="ECO:0007669"/>
    <property type="project" value="TreeGrafter"/>
</dbReference>
<dbReference type="InterPro" id="IPR035243">
    <property type="entry name" value="TamA_POTRA_Dom_1"/>
</dbReference>
<comment type="subunit">
    <text evidence="10">Interacts with TamB to form the translocation and assembly module (TAM).</text>
</comment>
<gene>
    <name evidence="15" type="ORF">H4F99_09965</name>
</gene>
<evidence type="ECO:0000259" key="14">
    <source>
        <dbReference type="Pfam" id="PF17243"/>
    </source>
</evidence>
<feature type="chain" id="PRO_5031037878" description="Translocation and assembly module subunit TamA" evidence="11">
    <location>
        <begin position="23"/>
        <end position="596"/>
    </location>
</feature>
<evidence type="ECO:0000256" key="5">
    <source>
        <dbReference type="ARBA" id="ARBA00022692"/>
    </source>
</evidence>
<evidence type="ECO:0000256" key="11">
    <source>
        <dbReference type="SAM" id="SignalP"/>
    </source>
</evidence>
<evidence type="ECO:0000313" key="16">
    <source>
        <dbReference type="Proteomes" id="UP000552587"/>
    </source>
</evidence>
<dbReference type="Gene3D" id="2.40.160.50">
    <property type="entry name" value="membrane protein fhac: a member of the omp85/tpsb transporter family"/>
    <property type="match status" value="1"/>
</dbReference>
<evidence type="ECO:0000256" key="4">
    <source>
        <dbReference type="ARBA" id="ARBA00022452"/>
    </source>
</evidence>
<keyword evidence="5" id="KW-0812">Transmembrane</keyword>
<evidence type="ECO:0000256" key="1">
    <source>
        <dbReference type="ARBA" id="ARBA00004442"/>
    </source>
</evidence>
<dbReference type="PANTHER" id="PTHR12815:SF47">
    <property type="entry name" value="TRANSLOCATION AND ASSEMBLY MODULE SUBUNIT TAMA"/>
    <property type="match status" value="1"/>
</dbReference>
<sequence length="596" mass="66181">MPPRLPAIAALLLVASVGPAWAAKVGEVTIVGLDDEAMETNVRESLSLVDAEGEEMRPRRLGFLVRQAEDETRTALEPFGYYDPEIAVERERVGETVSVTITVAPGEPVKVRRSDIAIIGEGAQDRYLKEDLAKFKPAPGEVFNHPAYEASKVRISRRLAERGYFDSDYLSHRVEVTRAAKAADIDLVWESGIRYDMGPITFVQDPETIIRPGIIERLVYWEQGSYYHQGKLDRLRQSLSALDYFSTIDIAPDPSQAVDGEVPVTVTLTPAKRTVYTAGLSYGTDTGAGIRLGLDRRYLNDRGHKLKSQIDWAEKKKTATVQYLIPAFAWLDGWYTISGQYADEQTDYVDSRRVEFVGSRSGQINRHWNATASVHFLRERWRYAVADDGGGALAPLPEYLYGTYFYPSLRATYSDVDNPLFPRDAVSITGQVKGAVEGAGSDASFAQVYVLGRWYIGLGDIDRLILRGELGNTYGDDIVNLPPSLRFYAGGDNSIRGYAYQEVGPSFENDFGEYYTGAKNLVTASVEYEHYFNDTWGAAVFVDSGSAFDDSPDWRTGVGIGLRWISPVGPLRLDVAHGLDDPDSDYQIYINIGANL</sequence>
<comment type="caution">
    <text evidence="15">The sequence shown here is derived from an EMBL/GenBank/DDBJ whole genome shotgun (WGS) entry which is preliminary data.</text>
</comment>
<dbReference type="Proteomes" id="UP000552587">
    <property type="component" value="Unassembled WGS sequence"/>
</dbReference>
<dbReference type="Gene3D" id="3.10.20.310">
    <property type="entry name" value="membrane protein fhac"/>
    <property type="match status" value="3"/>
</dbReference>
<protein>
    <recommendedName>
        <fullName evidence="3">Translocation and assembly module subunit TamA</fullName>
    </recommendedName>
    <alternativeName>
        <fullName evidence="9">Autotransporter assembly factor TamA</fullName>
    </alternativeName>
</protein>
<dbReference type="GO" id="GO:0009306">
    <property type="term" value="P:protein secretion"/>
    <property type="evidence" value="ECO:0007669"/>
    <property type="project" value="TreeGrafter"/>
</dbReference>
<feature type="domain" description="POTRA" evidence="13">
    <location>
        <begin position="115"/>
        <end position="182"/>
    </location>
</feature>
<feature type="domain" description="TamA POTRA" evidence="14">
    <location>
        <begin position="27"/>
        <end position="105"/>
    </location>
</feature>
<name>A0A7W3YF39_9GAMM</name>
<proteinExistence type="inferred from homology"/>
<evidence type="ECO:0000256" key="9">
    <source>
        <dbReference type="ARBA" id="ARBA00033063"/>
    </source>
</evidence>
<dbReference type="PANTHER" id="PTHR12815">
    <property type="entry name" value="SORTING AND ASSEMBLY MACHINERY SAMM50 PROTEIN FAMILY MEMBER"/>
    <property type="match status" value="1"/>
</dbReference>
<reference evidence="15 16" key="1">
    <citation type="submission" date="2020-07" db="EMBL/GenBank/DDBJ databases">
        <authorList>
            <person name="Xu S."/>
            <person name="Li A."/>
        </authorList>
    </citation>
    <scope>NUCLEOTIDE SEQUENCE [LARGE SCALE GENOMIC DNA]</scope>
    <source>
        <strain evidence="15 16">SG-8</strain>
    </source>
</reference>
<evidence type="ECO:0000313" key="15">
    <source>
        <dbReference type="EMBL" id="MBB1088816.1"/>
    </source>
</evidence>
<dbReference type="GO" id="GO:0009279">
    <property type="term" value="C:cell outer membrane"/>
    <property type="evidence" value="ECO:0007669"/>
    <property type="project" value="UniProtKB-SubCell"/>
</dbReference>
<comment type="subcellular location">
    <subcellularLocation>
        <location evidence="1">Cell outer membrane</location>
    </subcellularLocation>
</comment>
<evidence type="ECO:0000256" key="8">
    <source>
        <dbReference type="ARBA" id="ARBA00023237"/>
    </source>
</evidence>
<evidence type="ECO:0000259" key="13">
    <source>
        <dbReference type="Pfam" id="PF07244"/>
    </source>
</evidence>
<keyword evidence="16" id="KW-1185">Reference proteome</keyword>
<dbReference type="InterPro" id="IPR039910">
    <property type="entry name" value="D15-like"/>
</dbReference>
<organism evidence="15 16">
    <name type="scientific">Marilutibacter penaei</name>
    <dbReference type="NCBI Taxonomy" id="2759900"/>
    <lineage>
        <taxon>Bacteria</taxon>
        <taxon>Pseudomonadati</taxon>
        <taxon>Pseudomonadota</taxon>
        <taxon>Gammaproteobacteria</taxon>
        <taxon>Lysobacterales</taxon>
        <taxon>Lysobacteraceae</taxon>
        <taxon>Marilutibacter</taxon>
    </lineage>
</organism>
<dbReference type="EMBL" id="JACHTE010000006">
    <property type="protein sequence ID" value="MBB1088816.1"/>
    <property type="molecule type" value="Genomic_DNA"/>
</dbReference>
<accession>A0A7W3YF39</accession>
<evidence type="ECO:0000256" key="3">
    <source>
        <dbReference type="ARBA" id="ARBA00015419"/>
    </source>
</evidence>
<evidence type="ECO:0000256" key="2">
    <source>
        <dbReference type="ARBA" id="ARBA00010248"/>
    </source>
</evidence>
<keyword evidence="6 11" id="KW-0732">Signal</keyword>
<comment type="similarity">
    <text evidence="2">Belongs to the TamA family.</text>
</comment>